<feature type="region of interest" description="Disordered" evidence="5">
    <location>
        <begin position="1"/>
        <end position="34"/>
    </location>
</feature>
<evidence type="ECO:0000259" key="6">
    <source>
        <dbReference type="PROSITE" id="PS50048"/>
    </source>
</evidence>
<dbReference type="PANTHER" id="PTHR47424">
    <property type="entry name" value="REGULATORY PROTEIN GAL4"/>
    <property type="match status" value="1"/>
</dbReference>
<dbReference type="InterPro" id="IPR007219">
    <property type="entry name" value="XnlR_reg_dom"/>
</dbReference>
<evidence type="ECO:0000313" key="8">
    <source>
        <dbReference type="Proteomes" id="UP000253664"/>
    </source>
</evidence>
<dbReference type="GO" id="GO:0008270">
    <property type="term" value="F:zinc ion binding"/>
    <property type="evidence" value="ECO:0007669"/>
    <property type="project" value="InterPro"/>
</dbReference>
<name>A0A367LDS6_9HYPO</name>
<dbReference type="Pfam" id="PF04082">
    <property type="entry name" value="Fungal_trans"/>
    <property type="match status" value="1"/>
</dbReference>
<protein>
    <recommendedName>
        <fullName evidence="6">Zn(2)-C6 fungal-type domain-containing protein</fullName>
    </recommendedName>
</protein>
<evidence type="ECO:0000256" key="1">
    <source>
        <dbReference type="ARBA" id="ARBA00022723"/>
    </source>
</evidence>
<sequence length="690" mass="77239">MSALATPVQATDHVSSRPVAFSHDIPAGTRPPRRLTQRPRCLHCRQRRSFCSKDKPSCSRCRDAGLTCVYEGARKILVNESWRLKPRLWMVRLRLLLPHAAFLSLTRAAAVAAPSSSKRAPTDDEDEFADGQPLLEPFDQLNLERPSTSPASSDNFLRNVRKLYHDDDGGTSLDCWQDDLWEPGALPWRTFGLRTRLPPVDTARRLFSAQHVYIGTIFAFTEPLEAFEQMLSEAYDGPPDPRDRMSCLRYAKVLLVLAFGQLYSVNQWVGSRGPPGFDYFADSLGLLPETHDEGSLEGVEALALAGYFMQNMNRRDAAFQYLGRALRMAVSLGLHLETCDGDEARREQRRRVWWSVYSLDRILCVKSGNPLTIQDDDIGVALPSRLPSEPEHGAASVLRDYTQLSRILGQIHDAVYRRSVPRSGRSLMAAVQTIVRALSSWFRELPAALRFEPRSFSRESVGALAHYYQCINMTVRPLLLHVVERRLHAIRAGGPEEKERDWKDGLSQATVHVVEMGLGAAHDTVNMMAIAAQRDMVATYGYMDGDHIFSASIVLVMACVAFPANTANSMAMQTGLGLLHYLGEPTWARCRCMRARVRRSRRYHRLRCRPRPSPPPPAAPAAVPEALASFPAVDNSFLDQPLYDESGMDLYLWEEGFACPTMDLDFDLAQRTSSATGGNVNLSDLMYSHG</sequence>
<keyword evidence="3" id="KW-0804">Transcription</keyword>
<dbReference type="EMBL" id="LKCN02000007">
    <property type="protein sequence ID" value="RCI12583.1"/>
    <property type="molecule type" value="Genomic_DNA"/>
</dbReference>
<dbReference type="SMART" id="SM00906">
    <property type="entry name" value="Fungal_trans"/>
    <property type="match status" value="1"/>
</dbReference>
<dbReference type="InterPro" id="IPR036864">
    <property type="entry name" value="Zn2-C6_fun-type_DNA-bd_sf"/>
</dbReference>
<dbReference type="AlphaFoldDB" id="A0A367LDS6"/>
<evidence type="ECO:0000256" key="3">
    <source>
        <dbReference type="ARBA" id="ARBA00023163"/>
    </source>
</evidence>
<dbReference type="SMART" id="SM00066">
    <property type="entry name" value="GAL4"/>
    <property type="match status" value="1"/>
</dbReference>
<feature type="domain" description="Zn(2)-C6 fungal-type" evidence="6">
    <location>
        <begin position="40"/>
        <end position="70"/>
    </location>
</feature>
<keyword evidence="1" id="KW-0479">Metal-binding</keyword>
<dbReference type="InterPro" id="IPR051127">
    <property type="entry name" value="Fungal_SecMet_Regulators"/>
</dbReference>
<dbReference type="Pfam" id="PF00172">
    <property type="entry name" value="Zn_clus"/>
    <property type="match status" value="1"/>
</dbReference>
<dbReference type="PROSITE" id="PS50048">
    <property type="entry name" value="ZN2_CY6_FUNGAL_2"/>
    <property type="match status" value="1"/>
</dbReference>
<dbReference type="Proteomes" id="UP000253664">
    <property type="component" value="Unassembled WGS sequence"/>
</dbReference>
<dbReference type="GO" id="GO:0003677">
    <property type="term" value="F:DNA binding"/>
    <property type="evidence" value="ECO:0007669"/>
    <property type="project" value="InterPro"/>
</dbReference>
<dbReference type="GO" id="GO:0006351">
    <property type="term" value="P:DNA-templated transcription"/>
    <property type="evidence" value="ECO:0007669"/>
    <property type="project" value="InterPro"/>
</dbReference>
<dbReference type="OrthoDB" id="3266505at2759"/>
<reference evidence="7 8" key="1">
    <citation type="journal article" date="2015" name="BMC Genomics">
        <title>Insights from the genome of Ophiocordyceps polyrhachis-furcata to pathogenicity and host specificity in insect fungi.</title>
        <authorList>
            <person name="Wichadakul D."/>
            <person name="Kobmoo N."/>
            <person name="Ingsriswang S."/>
            <person name="Tangphatsornruang S."/>
            <person name="Chantasingh D."/>
            <person name="Luangsa-ard J.J."/>
            <person name="Eurwilaichitr L."/>
        </authorList>
    </citation>
    <scope>NUCLEOTIDE SEQUENCE [LARGE SCALE GENOMIC DNA]</scope>
    <source>
        <strain evidence="7 8">BCC 54312</strain>
    </source>
</reference>
<dbReference type="Gene3D" id="4.10.240.10">
    <property type="entry name" value="Zn(2)-C6 fungal-type DNA-binding domain"/>
    <property type="match status" value="1"/>
</dbReference>
<comment type="caution">
    <text evidence="7">The sequence shown here is derived from an EMBL/GenBank/DDBJ whole genome shotgun (WGS) entry which is preliminary data.</text>
</comment>
<evidence type="ECO:0000256" key="2">
    <source>
        <dbReference type="ARBA" id="ARBA00023015"/>
    </source>
</evidence>
<keyword evidence="8" id="KW-1185">Reference proteome</keyword>
<keyword evidence="4" id="KW-0539">Nucleus</keyword>
<dbReference type="PANTHER" id="PTHR47424:SF6">
    <property type="entry name" value="PROLINE UTILIZATION TRANS-ACTIVATOR"/>
    <property type="match status" value="1"/>
</dbReference>
<gene>
    <name evidence="7" type="ORF">L249_0106</name>
</gene>
<organism evidence="7 8">
    <name type="scientific">Ophiocordyceps polyrhachis-furcata BCC 54312</name>
    <dbReference type="NCBI Taxonomy" id="1330021"/>
    <lineage>
        <taxon>Eukaryota</taxon>
        <taxon>Fungi</taxon>
        <taxon>Dikarya</taxon>
        <taxon>Ascomycota</taxon>
        <taxon>Pezizomycotina</taxon>
        <taxon>Sordariomycetes</taxon>
        <taxon>Hypocreomycetidae</taxon>
        <taxon>Hypocreales</taxon>
        <taxon>Ophiocordycipitaceae</taxon>
        <taxon>Ophiocordyceps</taxon>
    </lineage>
</organism>
<evidence type="ECO:0000256" key="4">
    <source>
        <dbReference type="ARBA" id="ARBA00023242"/>
    </source>
</evidence>
<evidence type="ECO:0000313" key="7">
    <source>
        <dbReference type="EMBL" id="RCI12583.1"/>
    </source>
</evidence>
<dbReference type="CDD" id="cd12148">
    <property type="entry name" value="fungal_TF_MHR"/>
    <property type="match status" value="1"/>
</dbReference>
<keyword evidence="2" id="KW-0805">Transcription regulation</keyword>
<dbReference type="InterPro" id="IPR001138">
    <property type="entry name" value="Zn2Cys6_DnaBD"/>
</dbReference>
<evidence type="ECO:0000256" key="5">
    <source>
        <dbReference type="SAM" id="MobiDB-lite"/>
    </source>
</evidence>
<proteinExistence type="predicted"/>
<accession>A0A367LDS6</accession>
<dbReference type="STRING" id="1330021.A0A367LDS6"/>
<dbReference type="GO" id="GO:0000981">
    <property type="term" value="F:DNA-binding transcription factor activity, RNA polymerase II-specific"/>
    <property type="evidence" value="ECO:0007669"/>
    <property type="project" value="InterPro"/>
</dbReference>
<dbReference type="SUPFAM" id="SSF57701">
    <property type="entry name" value="Zn2/Cys6 DNA-binding domain"/>
    <property type="match status" value="1"/>
</dbReference>
<dbReference type="CDD" id="cd00067">
    <property type="entry name" value="GAL4"/>
    <property type="match status" value="1"/>
</dbReference>